<protein>
    <submittedName>
        <fullName evidence="1">594_t:CDS:1</fullName>
    </submittedName>
</protein>
<dbReference type="Proteomes" id="UP000789572">
    <property type="component" value="Unassembled WGS sequence"/>
</dbReference>
<organism evidence="1 2">
    <name type="scientific">Paraglomus occultum</name>
    <dbReference type="NCBI Taxonomy" id="144539"/>
    <lineage>
        <taxon>Eukaryota</taxon>
        <taxon>Fungi</taxon>
        <taxon>Fungi incertae sedis</taxon>
        <taxon>Mucoromycota</taxon>
        <taxon>Glomeromycotina</taxon>
        <taxon>Glomeromycetes</taxon>
        <taxon>Paraglomerales</taxon>
        <taxon>Paraglomeraceae</taxon>
        <taxon>Paraglomus</taxon>
    </lineage>
</organism>
<gene>
    <name evidence="1" type="ORF">POCULU_LOCUS5594</name>
</gene>
<proteinExistence type="predicted"/>
<dbReference type="AlphaFoldDB" id="A0A9N9BG81"/>
<sequence length="448" mass="50067">MGSNASAPKLQARELPAPLVLFGGLNAFFKRRTDSKRSRMCTIGFAVKRMGNHRNFKRGYLTNAACAEDIRGNSFSIHNAFVNRPDDRGELESVKIGIFDDAIYDPNRGSDYAIPYSVINVVGPASAAKGHRVCFFSEFSGRRMRIGGIEVGFAMVSYFNSMVKVRMEATPYSQANPQFDGIDGGTPVFLPVSRDRRLVAAQPVVSSLNLINDSLVVNSTNMFGWVIGENFTETATKTDPLVKREATYPCAGYPVVGISFGEGNQPYEVSCSLSFPVVDKNGKRGFLISFICAEVKQAKENSSIDEVVTYQKLILGLCEVQQKKILKYHDSRNEDLAYLEEQWFLWQAAKCDFCRLSTSIKNTITEIKSKRGLGTLFGMLNSREESFLGELEMLSKKVDNFLNEINKEKFGSNLTFHLTKKSQEQAENEIKTLVDSLKLEKELEKTLD</sequence>
<name>A0A9N9BG81_9GLOM</name>
<accession>A0A9N9BG81</accession>
<keyword evidence="2" id="KW-1185">Reference proteome</keyword>
<evidence type="ECO:0000313" key="1">
    <source>
        <dbReference type="EMBL" id="CAG8562721.1"/>
    </source>
</evidence>
<reference evidence="1" key="1">
    <citation type="submission" date="2021-06" db="EMBL/GenBank/DDBJ databases">
        <authorList>
            <person name="Kallberg Y."/>
            <person name="Tangrot J."/>
            <person name="Rosling A."/>
        </authorList>
    </citation>
    <scope>NUCLEOTIDE SEQUENCE</scope>
    <source>
        <strain evidence="1">IA702</strain>
    </source>
</reference>
<comment type="caution">
    <text evidence="1">The sequence shown here is derived from an EMBL/GenBank/DDBJ whole genome shotgun (WGS) entry which is preliminary data.</text>
</comment>
<evidence type="ECO:0000313" key="2">
    <source>
        <dbReference type="Proteomes" id="UP000789572"/>
    </source>
</evidence>
<dbReference type="EMBL" id="CAJVPJ010000881">
    <property type="protein sequence ID" value="CAG8562721.1"/>
    <property type="molecule type" value="Genomic_DNA"/>
</dbReference>